<proteinExistence type="predicted"/>
<evidence type="ECO:0000313" key="1">
    <source>
        <dbReference type="EMBL" id="MBW0465183.1"/>
    </source>
</evidence>
<name>A0A9Q3BH96_9BASI</name>
<reference evidence="1" key="1">
    <citation type="submission" date="2021-03" db="EMBL/GenBank/DDBJ databases">
        <title>Draft genome sequence of rust myrtle Austropuccinia psidii MF-1, a brazilian biotype.</title>
        <authorList>
            <person name="Quecine M.C."/>
            <person name="Pachon D.M.R."/>
            <person name="Bonatelli M.L."/>
            <person name="Correr F.H."/>
            <person name="Franceschini L.M."/>
            <person name="Leite T.F."/>
            <person name="Margarido G.R.A."/>
            <person name="Almeida C.A."/>
            <person name="Ferrarezi J.A."/>
            <person name="Labate C.A."/>
        </authorList>
    </citation>
    <scope>NUCLEOTIDE SEQUENCE</scope>
    <source>
        <strain evidence="1">MF-1</strain>
    </source>
</reference>
<sequence>MTNACDACQQAHKKCLFFVQPFPPRGKRRSCARHPCEGSFLVNNDEGIPKWEWTPLPQAGRWECFWKISPVPSSINLSTSPLRPPSDGHFTP</sequence>
<keyword evidence="2" id="KW-1185">Reference proteome</keyword>
<dbReference type="Proteomes" id="UP000765509">
    <property type="component" value="Unassembled WGS sequence"/>
</dbReference>
<dbReference type="AlphaFoldDB" id="A0A9Q3BH96"/>
<gene>
    <name evidence="1" type="ORF">O181_004898</name>
</gene>
<organism evidence="1 2">
    <name type="scientific">Austropuccinia psidii MF-1</name>
    <dbReference type="NCBI Taxonomy" id="1389203"/>
    <lineage>
        <taxon>Eukaryota</taxon>
        <taxon>Fungi</taxon>
        <taxon>Dikarya</taxon>
        <taxon>Basidiomycota</taxon>
        <taxon>Pucciniomycotina</taxon>
        <taxon>Pucciniomycetes</taxon>
        <taxon>Pucciniales</taxon>
        <taxon>Sphaerophragmiaceae</taxon>
        <taxon>Austropuccinia</taxon>
    </lineage>
</organism>
<dbReference type="EMBL" id="AVOT02000972">
    <property type="protein sequence ID" value="MBW0465183.1"/>
    <property type="molecule type" value="Genomic_DNA"/>
</dbReference>
<accession>A0A9Q3BH96</accession>
<evidence type="ECO:0000313" key="2">
    <source>
        <dbReference type="Proteomes" id="UP000765509"/>
    </source>
</evidence>
<comment type="caution">
    <text evidence="1">The sequence shown here is derived from an EMBL/GenBank/DDBJ whole genome shotgun (WGS) entry which is preliminary data.</text>
</comment>
<protein>
    <submittedName>
        <fullName evidence="1">Uncharacterized protein</fullName>
    </submittedName>
</protein>